<dbReference type="RefSeq" id="NP_077738.1">
    <property type="nucleotide sequence ID" value="NC_001507.1"/>
</dbReference>
<dbReference type="EMBL" id="JF694490">
    <property type="protein sequence ID" value="AEI91453.1"/>
    <property type="molecule type" value="Genomic_DNA"/>
</dbReference>
<proteinExistence type="inferred from homology"/>
<name>G9CM48_9GEMI</name>
<keyword evidence="2" id="KW-0945">Host-virus interaction</keyword>
<dbReference type="KEGG" id="vg:956405"/>
<reference evidence="3" key="1">
    <citation type="submission" date="2011-03" db="EMBL/GenBank/DDBJ databases">
        <title>Tomato golden mosaic virus back in tomatoes.</title>
        <authorList>
            <person name="Wyant P.S."/>
            <person name="Kober S."/>
            <person name="Jeske H."/>
            <person name="Wege C."/>
        </authorList>
    </citation>
    <scope>NUCLEOTIDE SEQUENCE</scope>
    <source>
        <strain evidence="3">YvTGMV[92/11]</strain>
    </source>
</reference>
<dbReference type="InterPro" id="IPR002488">
    <property type="entry name" value="Gemini_C4"/>
</dbReference>
<comment type="similarity">
    <text evidence="1">Belongs to the geminiviridae protein AC4/C4 family.</text>
</comment>
<evidence type="ECO:0000256" key="2">
    <source>
        <dbReference type="ARBA" id="ARBA00022581"/>
    </source>
</evidence>
<evidence type="ECO:0000313" key="3">
    <source>
        <dbReference type="EMBL" id="AEI91453.1"/>
    </source>
</evidence>
<evidence type="ECO:0000256" key="1">
    <source>
        <dbReference type="ARBA" id="ARBA00008996"/>
    </source>
</evidence>
<protein>
    <submittedName>
        <fullName evidence="3">AC4 protein</fullName>
    </submittedName>
</protein>
<dbReference type="GeneID" id="956405"/>
<sequence>MKMGNLTSTCLFSSRENTAAKINDSSTWYPQQGQHISIQTFRELNRLPTSRRTSTKTEILLYGENSRSTVEVLEEVAKHLTTLQQRR</sequence>
<accession>G9CM48</accession>
<gene>
    <name evidence="3" type="primary">AC4</name>
</gene>
<dbReference type="OrthoDB" id="24090at10239"/>
<dbReference type="Pfam" id="PF01492">
    <property type="entry name" value="Gemini_C4"/>
    <property type="match status" value="1"/>
</dbReference>
<organism evidence="3">
    <name type="scientific">Tomato golden mosaic virus</name>
    <dbReference type="NCBI Taxonomy" id="10831"/>
    <lineage>
        <taxon>Viruses</taxon>
        <taxon>Monodnaviria</taxon>
        <taxon>Shotokuvirae</taxon>
        <taxon>Cressdnaviricota</taxon>
        <taxon>Repensiviricetes</taxon>
        <taxon>Geplafuvirales</taxon>
        <taxon>Geminiviridae</taxon>
        <taxon>Begomovirus</taxon>
        <taxon>Begomovirus solanumaureimusivi</taxon>
    </lineage>
</organism>